<keyword evidence="1" id="KW-0479">Metal-binding</keyword>
<dbReference type="GO" id="GO:0005840">
    <property type="term" value="C:ribosome"/>
    <property type="evidence" value="ECO:0007669"/>
    <property type="project" value="UniProtKB-KW"/>
</dbReference>
<keyword evidence="3" id="KW-0862">Zinc</keyword>
<dbReference type="NCBIfam" id="NF005974">
    <property type="entry name" value="PRK08061.1"/>
    <property type="match status" value="1"/>
</dbReference>
<keyword evidence="2" id="KW-0699">rRNA-binding</keyword>
<evidence type="ECO:0000256" key="6">
    <source>
        <dbReference type="ARBA" id="ARBA00023274"/>
    </source>
</evidence>
<dbReference type="GO" id="GO:0046872">
    <property type="term" value="F:metal ion binding"/>
    <property type="evidence" value="ECO:0007669"/>
    <property type="project" value="UniProtKB-KW"/>
</dbReference>
<protein>
    <submittedName>
        <fullName evidence="7">Type Z 30S ribosomal protein S14</fullName>
    </submittedName>
</protein>
<dbReference type="EMBL" id="CP031517">
    <property type="protein sequence ID" value="QOS39578.1"/>
    <property type="molecule type" value="Genomic_DNA"/>
</dbReference>
<gene>
    <name evidence="7" type="ORF">DYE49_03535</name>
</gene>
<reference evidence="7 8" key="1">
    <citation type="submission" date="2018-08" db="EMBL/GenBank/DDBJ databases">
        <title>The first complete genome of Treponema rectale (CHPAT), a commensal spirochete of the bovine rectum.</title>
        <authorList>
            <person name="Staton G.J."/>
            <person name="Clegg S.R."/>
            <person name="Carter S.D."/>
            <person name="Radford A.D."/>
            <person name="Darby A."/>
            <person name="Hall N."/>
            <person name="Birtles R.J."/>
            <person name="Evans N.J."/>
        </authorList>
    </citation>
    <scope>NUCLEOTIDE SEQUENCE [LARGE SCALE GENOMIC DNA]</scope>
    <source>
        <strain evidence="7 8">CHPA</strain>
    </source>
</reference>
<dbReference type="GO" id="GO:0003735">
    <property type="term" value="F:structural constituent of ribosome"/>
    <property type="evidence" value="ECO:0007669"/>
    <property type="project" value="InterPro"/>
</dbReference>
<evidence type="ECO:0000256" key="3">
    <source>
        <dbReference type="ARBA" id="ARBA00022833"/>
    </source>
</evidence>
<dbReference type="Proteomes" id="UP000593591">
    <property type="component" value="Chromosome"/>
</dbReference>
<evidence type="ECO:0000256" key="2">
    <source>
        <dbReference type="ARBA" id="ARBA00022730"/>
    </source>
</evidence>
<evidence type="ECO:0000256" key="1">
    <source>
        <dbReference type="ARBA" id="ARBA00022723"/>
    </source>
</evidence>
<dbReference type="GO" id="GO:0019843">
    <property type="term" value="F:rRNA binding"/>
    <property type="evidence" value="ECO:0007669"/>
    <property type="project" value="UniProtKB-KW"/>
</dbReference>
<dbReference type="Gene3D" id="4.10.830.10">
    <property type="entry name" value="30s Ribosomal Protein S14, Chain N"/>
    <property type="match status" value="1"/>
</dbReference>
<accession>A0A7M1XL29</accession>
<dbReference type="AlphaFoldDB" id="A0A7M1XL29"/>
<dbReference type="GO" id="GO:0006412">
    <property type="term" value="P:translation"/>
    <property type="evidence" value="ECO:0007669"/>
    <property type="project" value="InterPro"/>
</dbReference>
<keyword evidence="4" id="KW-0694">RNA-binding</keyword>
<proteinExistence type="predicted"/>
<dbReference type="InterPro" id="IPR023053">
    <property type="entry name" value="Ribosomal_uS14_bact"/>
</dbReference>
<evidence type="ECO:0000313" key="7">
    <source>
        <dbReference type="EMBL" id="QOS39578.1"/>
    </source>
</evidence>
<evidence type="ECO:0000256" key="4">
    <source>
        <dbReference type="ARBA" id="ARBA00022884"/>
    </source>
</evidence>
<name>A0A7M1XL29_9SPIR</name>
<dbReference type="InterPro" id="IPR001209">
    <property type="entry name" value="Ribosomal_uS14"/>
</dbReference>
<dbReference type="SUPFAM" id="SSF57716">
    <property type="entry name" value="Glucocorticoid receptor-like (DNA-binding domain)"/>
    <property type="match status" value="1"/>
</dbReference>
<keyword evidence="6" id="KW-0687">Ribonucleoprotein</keyword>
<sequence>MARKALMIKCASKKKHPKTQNYTRCSRCGRVHGVLRQFGVCRICLREMAYNGEIPGMHKASW</sequence>
<evidence type="ECO:0000256" key="5">
    <source>
        <dbReference type="ARBA" id="ARBA00022980"/>
    </source>
</evidence>
<keyword evidence="5 7" id="KW-0689">Ribosomal protein</keyword>
<dbReference type="InterPro" id="IPR018271">
    <property type="entry name" value="Ribosomal_uS14_CS"/>
</dbReference>
<evidence type="ECO:0000313" key="8">
    <source>
        <dbReference type="Proteomes" id="UP000593591"/>
    </source>
</evidence>
<dbReference type="Pfam" id="PF00253">
    <property type="entry name" value="Ribosomal_S14"/>
    <property type="match status" value="1"/>
</dbReference>
<dbReference type="InterPro" id="IPR043140">
    <property type="entry name" value="Ribosomal_uS14_sf"/>
</dbReference>
<dbReference type="PROSITE" id="PS00527">
    <property type="entry name" value="RIBOSOMAL_S14"/>
    <property type="match status" value="1"/>
</dbReference>
<dbReference type="GO" id="GO:1990904">
    <property type="term" value="C:ribonucleoprotein complex"/>
    <property type="evidence" value="ECO:0007669"/>
    <property type="project" value="UniProtKB-KW"/>
</dbReference>
<organism evidence="7 8">
    <name type="scientific">Treponema rectale</name>
    <dbReference type="NCBI Taxonomy" id="744512"/>
    <lineage>
        <taxon>Bacteria</taxon>
        <taxon>Pseudomonadati</taxon>
        <taxon>Spirochaetota</taxon>
        <taxon>Spirochaetia</taxon>
        <taxon>Spirochaetales</taxon>
        <taxon>Treponemataceae</taxon>
        <taxon>Treponema</taxon>
    </lineage>
</organism>
<dbReference type="KEGG" id="trc:DYE49_03535"/>